<dbReference type="Proteomes" id="UP000320011">
    <property type="component" value="Unassembled WGS sequence"/>
</dbReference>
<gene>
    <name evidence="2" type="ORF">FNH05_21990</name>
</gene>
<dbReference type="OrthoDB" id="3699083at2"/>
<feature type="region of interest" description="Disordered" evidence="1">
    <location>
        <begin position="1346"/>
        <end position="1365"/>
    </location>
</feature>
<protein>
    <submittedName>
        <fullName evidence="2">Uncharacterized protein</fullName>
    </submittedName>
</protein>
<sequence>MIQLNGDRSKGLSTAPGPEDPTIEFEVWTLASLRTAWSKSAPHELSSRLALKNESMMETFAYKASLFPGQQLNALAGIASDGSTAVFNEPLTDGFRGPVDRVIAGGHPEECSFGPFPILAPCRTWTELVEKFFAPFTFHGRPTSFAGAAVMQKHSRQSATIRQQLAEKFGVRVEDADDNADRSFVLVRVPRKVQNNEINLSDPQTRQMWDSVLARCRDEMNEVRGRLKPALNGDSFSPDAVRNILDTVENTLGSHLVESLSVGDEAFQIFVYTRKQFELICAAMDRSGWEDAHALSFRYFTSKNFLLYATAPRLASGDPSFSALQPLLGDQVYGVKESVFSLLLNDEAVRKSTAISSLTCTGAHLVSMADVSAAGVQAPRPPVPTPVGELIDTVTTQAAIARFGSEGSGTSAVSSDVSVSYASLYEPFTTATPACALWSPYVSLTQPYVKLDDFWNTAKTDRSAVRHLTVVADVIELRNSIDLSSLSTVTLTCRLLIVGTQDGTVPTVRLSARAWDPLQLYCGSMSGTCAFEAAEDPASRRVVFADDAVSLRPDDKQVAFDSFFGGKYPVELFTDASATADARWRRDTIETGLETLLLTSAAALRPQAILSPGLKQTAVESWQSLQWLIGYFRQITDSFTTARKLPPDRVVSLYGLATTLARSAPDPRKPTEQVVPQVPSLRFTAFQDAVNKLLDVADTYATQLRQANEMLVNFGLAREREFSDEKRDALLRETAKFMVTQNEALAKKEDDLVDAHNAVINKNNEAMLVLSQREGQLRTQYQAFLKNLQEAQKAMSDAIAEESRKQETKMVFEFVGGLVEVFGGLMTGLYGFKVAGAAEGMEKTLKKWESFLKLAETANKLIESGTKLADSIEQVVKLDNSTPSTFAEPPNDTDWEVFMNDAEAKVRPAEELIRPEVERFVASVRNLVAIAKSLNEVEEQKVRLQFNNFTESTARAVSQRQAERLRALKLGLDKPSGLPDHAHLADLGQLTAMLQLSQNRALNRIVEIAALMDDSMTYHYLSGPSLIRRFDIAEIKENLAAQALSAVEALGTYPYPPTDLREPVEIRVDNVPVEDLMSGAGAQIAISPTHGDLLNALARVRINAVDVRLEGVSTAKGQCHVQLVSAGAPMNDRGLRREILTYRMISRDWHVVYDIASDRTIIGTEPAKEWGGYFTKPTPFQHWRVLLPRTPENAGASFESPTTTVILRFHVEAMYSAPPAGRMRAMYAAPSFAAAGPGPDPSHFLGLLKGCSLTDGWDVASFVSVDRINDLWNQRWRAETDAAFHGDRMFVQNIDISHTQVLPGKISVRYHLEAKAGPPSLKFMADAEQSAEVGIPLLEGTLTTTTYRNDTPIGEDTKGIESTSSQPVMVRTKAELQKLPGDVDKFHAVHIDPARGVFAFENIVLDPQVDTAFCNEIVEYFKKQELQPWLLGSLRFESDQEYLQPRNFAFRTFTPPPSHRNDWPSILGIYVLTSTRVPPVHGMRQSWPDAAWPVSADFDAAVYFSADLLWNNEVLPALHKVADATVRVDPNTHQYSGAFTGQKVVSDLPVKLEEGWESGKTTSVYPHAKVTFDYQPLQLTFDLTALSLNYKRTWTESFPYQGRHPVISAGDADVRLSVDWDDVTLSCSFSAQSTARIDPKTFKVTFDDMTISPEVGIKYPIHKIFGMKTLAQMKKEVVTNAKSELEKKFSDMKIELRGMSMFAVSNLLFPESRALDPSGVYFPGDMAIVGQVTRTWSPPQTASED</sequence>
<reference evidence="2 3" key="1">
    <citation type="submission" date="2019-07" db="EMBL/GenBank/DDBJ databases">
        <authorList>
            <person name="Duangmal K."/>
            <person name="Teo W.F.A."/>
        </authorList>
    </citation>
    <scope>NUCLEOTIDE SEQUENCE [LARGE SCALE GENOMIC DNA]</scope>
    <source>
        <strain evidence="2 3">TBRC 6029</strain>
    </source>
</reference>
<proteinExistence type="predicted"/>
<dbReference type="RefSeq" id="WP_144590603.1">
    <property type="nucleotide sequence ID" value="NZ_VJWX01000238.1"/>
</dbReference>
<keyword evidence="3" id="KW-1185">Reference proteome</keyword>
<name>A0A558C574_9PSEU</name>
<evidence type="ECO:0000313" key="3">
    <source>
        <dbReference type="Proteomes" id="UP000320011"/>
    </source>
</evidence>
<organism evidence="2 3">
    <name type="scientific">Amycolatopsis rhizosphaerae</name>
    <dbReference type="NCBI Taxonomy" id="2053003"/>
    <lineage>
        <taxon>Bacteria</taxon>
        <taxon>Bacillati</taxon>
        <taxon>Actinomycetota</taxon>
        <taxon>Actinomycetes</taxon>
        <taxon>Pseudonocardiales</taxon>
        <taxon>Pseudonocardiaceae</taxon>
        <taxon>Amycolatopsis</taxon>
    </lineage>
</organism>
<reference evidence="2 3" key="2">
    <citation type="submission" date="2019-08" db="EMBL/GenBank/DDBJ databases">
        <title>Amycolatopsis acidicola sp. nov., isolated from peat swamp forest soil.</title>
        <authorList>
            <person name="Srisuk N."/>
        </authorList>
    </citation>
    <scope>NUCLEOTIDE SEQUENCE [LARGE SCALE GENOMIC DNA]</scope>
    <source>
        <strain evidence="2 3">TBRC 6029</strain>
    </source>
</reference>
<evidence type="ECO:0000256" key="1">
    <source>
        <dbReference type="SAM" id="MobiDB-lite"/>
    </source>
</evidence>
<dbReference type="EMBL" id="VJWX01000238">
    <property type="protein sequence ID" value="TVT43938.1"/>
    <property type="molecule type" value="Genomic_DNA"/>
</dbReference>
<accession>A0A558C574</accession>
<comment type="caution">
    <text evidence="2">The sequence shown here is derived from an EMBL/GenBank/DDBJ whole genome shotgun (WGS) entry which is preliminary data.</text>
</comment>
<evidence type="ECO:0000313" key="2">
    <source>
        <dbReference type="EMBL" id="TVT43938.1"/>
    </source>
</evidence>